<feature type="region of interest" description="Disordered" evidence="1">
    <location>
        <begin position="67"/>
        <end position="87"/>
    </location>
</feature>
<protein>
    <submittedName>
        <fullName evidence="2">Uncharacterized protein</fullName>
    </submittedName>
</protein>
<dbReference type="EMBL" id="CP033219">
    <property type="protein sequence ID" value="AZV77954.1"/>
    <property type="molecule type" value="Genomic_DNA"/>
</dbReference>
<reference evidence="2 3" key="1">
    <citation type="submission" date="2018-10" db="EMBL/GenBank/DDBJ databases">
        <title>Parasedimentitalea marina sp. nov., a psychrophilic bacterium isolated from deep seawater of the New Britain Trench.</title>
        <authorList>
            <person name="Cao J."/>
        </authorList>
    </citation>
    <scope>NUCLEOTIDE SEQUENCE [LARGE SCALE GENOMIC DNA]</scope>
    <source>
        <strain evidence="2 3">W43</strain>
    </source>
</reference>
<keyword evidence="3" id="KW-1185">Reference proteome</keyword>
<dbReference type="AlphaFoldDB" id="A0A3T0N1R4"/>
<organism evidence="2 3">
    <name type="scientific">Parasedimentitalea marina</name>
    <dbReference type="NCBI Taxonomy" id="2483033"/>
    <lineage>
        <taxon>Bacteria</taxon>
        <taxon>Pseudomonadati</taxon>
        <taxon>Pseudomonadota</taxon>
        <taxon>Alphaproteobacteria</taxon>
        <taxon>Rhodobacterales</taxon>
        <taxon>Paracoccaceae</taxon>
        <taxon>Parasedimentitalea</taxon>
    </lineage>
</organism>
<evidence type="ECO:0000256" key="1">
    <source>
        <dbReference type="SAM" id="MobiDB-lite"/>
    </source>
</evidence>
<accession>A0A3T0N1R4</accession>
<dbReference type="RefSeq" id="WP_127748510.1">
    <property type="nucleotide sequence ID" value="NZ_CP033219.1"/>
</dbReference>
<gene>
    <name evidence="2" type="ORF">EBB79_08625</name>
</gene>
<dbReference type="KEGG" id="sedi:EBB79_08625"/>
<dbReference type="OrthoDB" id="7605594at2"/>
<proteinExistence type="predicted"/>
<evidence type="ECO:0000313" key="2">
    <source>
        <dbReference type="EMBL" id="AZV77954.1"/>
    </source>
</evidence>
<sequence>MKKPRHRVSDHAVLRYMQQVQGFDIEALRRRIGRIVDRHREHDGASGVVSGGFVYKLQGGVVSTIIPANRRHQSGRKGGSGRRNDRS</sequence>
<name>A0A3T0N1R4_9RHOB</name>
<evidence type="ECO:0000313" key="3">
    <source>
        <dbReference type="Proteomes" id="UP000283063"/>
    </source>
</evidence>
<dbReference type="Proteomes" id="UP000283063">
    <property type="component" value="Chromosome"/>
</dbReference>